<evidence type="ECO:0000259" key="1">
    <source>
        <dbReference type="Pfam" id="PF20499"/>
    </source>
</evidence>
<dbReference type="Pfam" id="PF20499">
    <property type="entry name" value="DUF6729"/>
    <property type="match status" value="1"/>
</dbReference>
<dbReference type="PANTHER" id="PTHR24401">
    <property type="entry name" value="SI:CH211-243P7.3-RELATED"/>
    <property type="match status" value="1"/>
</dbReference>
<keyword evidence="3" id="KW-1185">Reference proteome</keyword>
<reference evidence="2" key="1">
    <citation type="submission" date="2021-02" db="EMBL/GenBank/DDBJ databases">
        <title>Comparative genomics reveals that relaxation of natural selection precedes convergent phenotypic evolution of cavefish.</title>
        <authorList>
            <person name="Peng Z."/>
        </authorList>
    </citation>
    <scope>NUCLEOTIDE SEQUENCE</scope>
    <source>
        <tissue evidence="2">Muscle</tissue>
    </source>
</reference>
<evidence type="ECO:0000313" key="3">
    <source>
        <dbReference type="Proteomes" id="UP001059041"/>
    </source>
</evidence>
<feature type="domain" description="DUF6729" evidence="1">
    <location>
        <begin position="4"/>
        <end position="109"/>
    </location>
</feature>
<name>A0A9W7TXF9_TRIRA</name>
<dbReference type="Proteomes" id="UP001059041">
    <property type="component" value="Linkage Group LG10"/>
</dbReference>
<proteinExistence type="predicted"/>
<feature type="non-terminal residue" evidence="2">
    <location>
        <position position="607"/>
    </location>
</feature>
<sequence length="607" mass="68305">HTGQVLDIDRMYNMVTEILICTKCKASHVSWSQTVLQQLDLGHCSEFRVILTQKYACDLRVIRFLRERGLGNSPTQVIKQLHENHSEEWHKCLARYTTQCVDFVNRPGVLQWCQAGNGFSDILTRLDEIHARITSTYGTVLKMDSTKKITKKLAGTARGTGLWLTSVGNEFGQVLISVLTAQEGAGLDKTVDGLVKCYQQAGVDPPAVLYVDCGCCAEVGETKLKARFSGWPDLLIRLDIWHFMHRIALGCTTDGHQLYPIFMSRLSACIFEWDGADVSLLRKAKRELLMSQGWPALTDEDVDKQLKREELALHCRRRTSGEETNILLLERLLTELLSSQGKDSLGVPLLDRERMEHIWSVQKKHVKCIQDPPGVVLYTEKGTLTKGGVLLRTYRCARGSTSLKSFHLHLNRFIPGTWNQDREAASLSSEPSALRSYTGELLHCANCNYEKLFGRKVVPMFCPPARYTGELIGVQYLLLQTEMNPDSEQTAELLDDLNVEEREEDEGFCDINEDHTLRDLDVVLSPLSTLTLGSFTPVTSSATSVLGSSTPSLVPDTSVMAHSLPQSASPVPSEPLLIYLSTWSWKMQGRKAMKRRYVTLLYFFKQK</sequence>
<dbReference type="PANTHER" id="PTHR24401:SF29">
    <property type="entry name" value="SI:CH211-243P7.3-RELATED"/>
    <property type="match status" value="1"/>
</dbReference>
<organism evidence="2 3">
    <name type="scientific">Triplophysa rosa</name>
    <name type="common">Cave loach</name>
    <dbReference type="NCBI Taxonomy" id="992332"/>
    <lineage>
        <taxon>Eukaryota</taxon>
        <taxon>Metazoa</taxon>
        <taxon>Chordata</taxon>
        <taxon>Craniata</taxon>
        <taxon>Vertebrata</taxon>
        <taxon>Euteleostomi</taxon>
        <taxon>Actinopterygii</taxon>
        <taxon>Neopterygii</taxon>
        <taxon>Teleostei</taxon>
        <taxon>Ostariophysi</taxon>
        <taxon>Cypriniformes</taxon>
        <taxon>Nemacheilidae</taxon>
        <taxon>Triplophysa</taxon>
    </lineage>
</organism>
<gene>
    <name evidence="2" type="ORF">IRJ41_020324</name>
</gene>
<dbReference type="InterPro" id="IPR046616">
    <property type="entry name" value="DUF6729"/>
</dbReference>
<comment type="caution">
    <text evidence="2">The sequence shown here is derived from an EMBL/GenBank/DDBJ whole genome shotgun (WGS) entry which is preliminary data.</text>
</comment>
<evidence type="ECO:0000313" key="2">
    <source>
        <dbReference type="EMBL" id="KAI7804786.1"/>
    </source>
</evidence>
<dbReference type="EMBL" id="JAFHDT010000010">
    <property type="protein sequence ID" value="KAI7804786.1"/>
    <property type="molecule type" value="Genomic_DNA"/>
</dbReference>
<protein>
    <recommendedName>
        <fullName evidence="1">DUF6729 domain-containing protein</fullName>
    </recommendedName>
</protein>
<accession>A0A9W7TXF9</accession>
<dbReference type="AlphaFoldDB" id="A0A9W7TXF9"/>